<dbReference type="NCBIfam" id="TIGR00357">
    <property type="entry name" value="peptide-methionine (R)-S-oxide reductase MsrB"/>
    <property type="match status" value="1"/>
</dbReference>
<dbReference type="Gene3D" id="2.170.150.20">
    <property type="entry name" value="Peptide methionine sulfoxide reductase"/>
    <property type="match status" value="1"/>
</dbReference>
<evidence type="ECO:0000256" key="2">
    <source>
        <dbReference type="ARBA" id="ARBA00023002"/>
    </source>
</evidence>
<evidence type="ECO:0000259" key="4">
    <source>
        <dbReference type="PROSITE" id="PS51790"/>
    </source>
</evidence>
<dbReference type="InterPro" id="IPR002579">
    <property type="entry name" value="Met_Sox_Rdtase_MsrB_dom"/>
</dbReference>
<dbReference type="GO" id="GO:0030091">
    <property type="term" value="P:protein repair"/>
    <property type="evidence" value="ECO:0007669"/>
    <property type="project" value="InterPro"/>
</dbReference>
<dbReference type="AlphaFoldDB" id="A0A6J4MWY5"/>
<dbReference type="Pfam" id="PF01641">
    <property type="entry name" value="SelR"/>
    <property type="match status" value="1"/>
</dbReference>
<dbReference type="EC" id="1.8.4.12" evidence="1"/>
<gene>
    <name evidence="5" type="ORF">AVDCRST_MAG32-528</name>
</gene>
<dbReference type="InterPro" id="IPR011057">
    <property type="entry name" value="Mss4-like_sf"/>
</dbReference>
<dbReference type="PANTHER" id="PTHR10173">
    <property type="entry name" value="METHIONINE SULFOXIDE REDUCTASE"/>
    <property type="match status" value="1"/>
</dbReference>
<evidence type="ECO:0000313" key="5">
    <source>
        <dbReference type="EMBL" id="CAA9369837.1"/>
    </source>
</evidence>
<dbReference type="PANTHER" id="PTHR10173:SF57">
    <property type="entry name" value="PEPTIDE-METHIONINE (R)-S-OXIDE REDUCTASE"/>
    <property type="match status" value="1"/>
</dbReference>
<sequence>MFKRRPRPEPEVVRTDAEWRARLRPEAYRVLRRSGTEVPGSSPYVHPPASRAGTYRCAGCDAELFRAADQFDSGTGWPSFSSPAGPDAAVIRTDFAMLVPRREATCARCGGHLGHVFGDGPAPTRQRWCINGAALTFDGAAPDPAAGDPPTDPPE</sequence>
<feature type="domain" description="MsrB" evidence="4">
    <location>
        <begin position="16"/>
        <end position="140"/>
    </location>
</feature>
<dbReference type="InterPro" id="IPR028427">
    <property type="entry name" value="Met_Sox_Rdtase_MsrB"/>
</dbReference>
<name>A0A6J4MWY5_9ACTN</name>
<dbReference type="GO" id="GO:0006979">
    <property type="term" value="P:response to oxidative stress"/>
    <property type="evidence" value="ECO:0007669"/>
    <property type="project" value="InterPro"/>
</dbReference>
<dbReference type="GO" id="GO:0005737">
    <property type="term" value="C:cytoplasm"/>
    <property type="evidence" value="ECO:0007669"/>
    <property type="project" value="TreeGrafter"/>
</dbReference>
<evidence type="ECO:0000256" key="1">
    <source>
        <dbReference type="ARBA" id="ARBA00012499"/>
    </source>
</evidence>
<dbReference type="SUPFAM" id="SSF51316">
    <property type="entry name" value="Mss4-like"/>
    <property type="match status" value="1"/>
</dbReference>
<dbReference type="PROSITE" id="PS51790">
    <property type="entry name" value="MSRB"/>
    <property type="match status" value="1"/>
</dbReference>
<evidence type="ECO:0000256" key="3">
    <source>
        <dbReference type="ARBA" id="ARBA00048488"/>
    </source>
</evidence>
<keyword evidence="2 5" id="KW-0560">Oxidoreductase</keyword>
<organism evidence="5">
    <name type="scientific">uncultured Nocardioides sp</name>
    <dbReference type="NCBI Taxonomy" id="198441"/>
    <lineage>
        <taxon>Bacteria</taxon>
        <taxon>Bacillati</taxon>
        <taxon>Actinomycetota</taxon>
        <taxon>Actinomycetes</taxon>
        <taxon>Propionibacteriales</taxon>
        <taxon>Nocardioidaceae</taxon>
        <taxon>Nocardioides</taxon>
        <taxon>environmental samples</taxon>
    </lineage>
</organism>
<comment type="catalytic activity">
    <reaction evidence="3">
        <text>L-methionyl-[protein] + [thioredoxin]-disulfide + H2O = L-methionyl-(R)-S-oxide-[protein] + [thioredoxin]-dithiol</text>
        <dbReference type="Rhea" id="RHEA:24164"/>
        <dbReference type="Rhea" id="RHEA-COMP:10698"/>
        <dbReference type="Rhea" id="RHEA-COMP:10700"/>
        <dbReference type="Rhea" id="RHEA-COMP:12313"/>
        <dbReference type="Rhea" id="RHEA-COMP:12314"/>
        <dbReference type="ChEBI" id="CHEBI:15377"/>
        <dbReference type="ChEBI" id="CHEBI:16044"/>
        <dbReference type="ChEBI" id="CHEBI:29950"/>
        <dbReference type="ChEBI" id="CHEBI:45764"/>
        <dbReference type="ChEBI" id="CHEBI:50058"/>
        <dbReference type="EC" id="1.8.4.12"/>
    </reaction>
</comment>
<accession>A0A6J4MWY5</accession>
<proteinExistence type="predicted"/>
<reference evidence="5" key="1">
    <citation type="submission" date="2020-02" db="EMBL/GenBank/DDBJ databases">
        <authorList>
            <person name="Meier V. D."/>
        </authorList>
    </citation>
    <scope>NUCLEOTIDE SEQUENCE</scope>
    <source>
        <strain evidence="5">AVDCRST_MAG32</strain>
    </source>
</reference>
<dbReference type="GO" id="GO:0033743">
    <property type="term" value="F:peptide-methionine (R)-S-oxide reductase activity"/>
    <property type="evidence" value="ECO:0007669"/>
    <property type="project" value="UniProtKB-EC"/>
</dbReference>
<protein>
    <recommendedName>
        <fullName evidence="1">peptide-methionine (R)-S-oxide reductase</fullName>
        <ecNumber evidence="1">1.8.4.12</ecNumber>
    </recommendedName>
</protein>
<dbReference type="EMBL" id="CADCUM010000026">
    <property type="protein sequence ID" value="CAA9369837.1"/>
    <property type="molecule type" value="Genomic_DNA"/>
</dbReference>